<reference evidence="1" key="1">
    <citation type="submission" date="2021-06" db="EMBL/GenBank/DDBJ databases">
        <authorList>
            <person name="Kallberg Y."/>
            <person name="Tangrot J."/>
            <person name="Rosling A."/>
        </authorList>
    </citation>
    <scope>NUCLEOTIDE SEQUENCE</scope>
    <source>
        <strain evidence="1">MA461A</strain>
    </source>
</reference>
<feature type="non-terminal residue" evidence="1">
    <location>
        <position position="82"/>
    </location>
</feature>
<name>A0ACA9R3Y7_9GLOM</name>
<keyword evidence="2" id="KW-1185">Reference proteome</keyword>
<evidence type="ECO:0000313" key="2">
    <source>
        <dbReference type="Proteomes" id="UP000789920"/>
    </source>
</evidence>
<evidence type="ECO:0000313" key="1">
    <source>
        <dbReference type="EMBL" id="CAG8776135.1"/>
    </source>
</evidence>
<protein>
    <submittedName>
        <fullName evidence="1">24596_t:CDS:1</fullName>
    </submittedName>
</protein>
<feature type="non-terminal residue" evidence="1">
    <location>
        <position position="1"/>
    </location>
</feature>
<gene>
    <name evidence="1" type="ORF">RPERSI_LOCUS16977</name>
</gene>
<comment type="caution">
    <text evidence="1">The sequence shown here is derived from an EMBL/GenBank/DDBJ whole genome shotgun (WGS) entry which is preliminary data.</text>
</comment>
<organism evidence="1 2">
    <name type="scientific">Racocetra persica</name>
    <dbReference type="NCBI Taxonomy" id="160502"/>
    <lineage>
        <taxon>Eukaryota</taxon>
        <taxon>Fungi</taxon>
        <taxon>Fungi incertae sedis</taxon>
        <taxon>Mucoromycota</taxon>
        <taxon>Glomeromycotina</taxon>
        <taxon>Glomeromycetes</taxon>
        <taxon>Diversisporales</taxon>
        <taxon>Gigasporaceae</taxon>
        <taxon>Racocetra</taxon>
    </lineage>
</organism>
<sequence>YIALTAEISTTPLLTINTSLNRQQKEKAKEILLNNHQIFAKNISEKGQTLELEQTKEVYHGINTPGAKPIKQQAYRASLDDL</sequence>
<proteinExistence type="predicted"/>
<dbReference type="EMBL" id="CAJVQC010042814">
    <property type="protein sequence ID" value="CAG8776135.1"/>
    <property type="molecule type" value="Genomic_DNA"/>
</dbReference>
<accession>A0ACA9R3Y7</accession>
<dbReference type="Proteomes" id="UP000789920">
    <property type="component" value="Unassembled WGS sequence"/>
</dbReference>